<dbReference type="SMART" id="SM00283">
    <property type="entry name" value="MA"/>
    <property type="match status" value="1"/>
</dbReference>
<dbReference type="Gene3D" id="1.10.287.950">
    <property type="entry name" value="Methyl-accepting chemotaxis protein"/>
    <property type="match status" value="1"/>
</dbReference>
<dbReference type="InterPro" id="IPR001610">
    <property type="entry name" value="PAC"/>
</dbReference>
<dbReference type="SUPFAM" id="SSF55785">
    <property type="entry name" value="PYP-like sensor domain (PAS domain)"/>
    <property type="match status" value="2"/>
</dbReference>
<comment type="similarity">
    <text evidence="2">Belongs to the methyl-accepting chemotaxis (MCP) protein family.</text>
</comment>
<proteinExistence type="inferred from homology"/>
<dbReference type="InterPro" id="IPR000700">
    <property type="entry name" value="PAS-assoc_C"/>
</dbReference>
<dbReference type="SMART" id="SM00086">
    <property type="entry name" value="PAC"/>
    <property type="match status" value="2"/>
</dbReference>
<evidence type="ECO:0000256" key="3">
    <source>
        <dbReference type="PROSITE-ProRule" id="PRU00284"/>
    </source>
</evidence>
<feature type="domain" description="PAS" evidence="5">
    <location>
        <begin position="14"/>
        <end position="60"/>
    </location>
</feature>
<name>A0A4Q9GHP4_9HYPH</name>
<sequence length="490" mass="52216">MFGRDDAGAILRAQHASQAIIEFDLQGAILSANANFLTLFGYAAEELKGAKHALFVDPADVKGEAYKGFWAALARGEFQSGEFRRIGKGGREVWIQGSYSPVKDRRGVPYKVIKVASDITARKLLSLSYAGQREALNRSQAVISFEPNGRILHANANFLNALGYTLEEIKDRHHSMFVSADEREGRAYEAFWEALRRGEYQSAEFLRIGKGGREVWIQATYNPVFDGAGGVFEIVKFATDITPQVTARRRREAMQAVITSGLNTIGDSIAGVNVQTADVANAVTQVSTDIQAVAAGAEEMSAAVSEISQQVHQASAICTQAVDEAQRTSDIVTGLSEQARAIDDVVTLIHGIAGQTNLLALNATIEAARAGESGKGFAVVAHEVKTLAEQTAKATEQIRKQISATQAATAGAVTAIDVIRSTIRTLNQVSASIAASVEEQTAVTRDMSATMHTASEGVAQVAQSMGLISRSTSDVDEAARNVRAAAAEAA</sequence>
<accession>A0A4Q9GHP4</accession>
<evidence type="ECO:0000313" key="8">
    <source>
        <dbReference type="Proteomes" id="UP000291613"/>
    </source>
</evidence>
<dbReference type="CDD" id="cd00130">
    <property type="entry name" value="PAS"/>
    <property type="match status" value="2"/>
</dbReference>
<dbReference type="Pfam" id="PF00015">
    <property type="entry name" value="MCPsignal"/>
    <property type="match status" value="1"/>
</dbReference>
<dbReference type="AlphaFoldDB" id="A0A4Q9GHP4"/>
<dbReference type="Proteomes" id="UP000291613">
    <property type="component" value="Unassembled WGS sequence"/>
</dbReference>
<dbReference type="PROSITE" id="PS50112">
    <property type="entry name" value="PAS"/>
    <property type="match status" value="2"/>
</dbReference>
<evidence type="ECO:0000259" key="5">
    <source>
        <dbReference type="PROSITE" id="PS50112"/>
    </source>
</evidence>
<dbReference type="NCBIfam" id="TIGR00229">
    <property type="entry name" value="sensory_box"/>
    <property type="match status" value="2"/>
</dbReference>
<evidence type="ECO:0000259" key="6">
    <source>
        <dbReference type="PROSITE" id="PS50113"/>
    </source>
</evidence>
<dbReference type="GO" id="GO:0007165">
    <property type="term" value="P:signal transduction"/>
    <property type="evidence" value="ECO:0007669"/>
    <property type="project" value="UniProtKB-KW"/>
</dbReference>
<dbReference type="GO" id="GO:0016020">
    <property type="term" value="C:membrane"/>
    <property type="evidence" value="ECO:0007669"/>
    <property type="project" value="InterPro"/>
</dbReference>
<dbReference type="RefSeq" id="WP_131002776.1">
    <property type="nucleotide sequence ID" value="NZ_JBHSZR010000003.1"/>
</dbReference>
<dbReference type="PROSITE" id="PS50111">
    <property type="entry name" value="CHEMOTAXIS_TRANSDUC_2"/>
    <property type="match status" value="1"/>
</dbReference>
<evidence type="ECO:0000256" key="2">
    <source>
        <dbReference type="ARBA" id="ARBA00029447"/>
    </source>
</evidence>
<evidence type="ECO:0000313" key="7">
    <source>
        <dbReference type="EMBL" id="TBN53709.1"/>
    </source>
</evidence>
<protein>
    <submittedName>
        <fullName evidence="7">Methyl-accepting chemotaxis protein</fullName>
    </submittedName>
</protein>
<feature type="domain" description="PAC" evidence="6">
    <location>
        <begin position="201"/>
        <end position="253"/>
    </location>
</feature>
<dbReference type="SMART" id="SM00091">
    <property type="entry name" value="PAS"/>
    <property type="match status" value="2"/>
</dbReference>
<evidence type="ECO:0000259" key="4">
    <source>
        <dbReference type="PROSITE" id="PS50111"/>
    </source>
</evidence>
<dbReference type="Pfam" id="PF08447">
    <property type="entry name" value="PAS_3"/>
    <property type="match status" value="2"/>
</dbReference>
<comment type="caution">
    <text evidence="7">The sequence shown here is derived from an EMBL/GenBank/DDBJ whole genome shotgun (WGS) entry which is preliminary data.</text>
</comment>
<reference evidence="7 8" key="1">
    <citation type="submission" date="2019-02" db="EMBL/GenBank/DDBJ databases">
        <title>Hansschlegelia quercus sp. nov., a novel methylotrophic bacterium from buds of oak (Quercus robur L.).</title>
        <authorList>
            <person name="Agafonova N.V."/>
            <person name="Kaparullina E.N."/>
            <person name="Grouzdev D.S."/>
            <person name="Doronina N.V."/>
        </authorList>
    </citation>
    <scope>NUCLEOTIDE SEQUENCE [LARGE SCALE GENOMIC DNA]</scope>
    <source>
        <strain evidence="7 8">Dub</strain>
    </source>
</reference>
<dbReference type="OrthoDB" id="8320983at2"/>
<dbReference type="Gene3D" id="3.30.450.20">
    <property type="entry name" value="PAS domain"/>
    <property type="match status" value="2"/>
</dbReference>
<gene>
    <name evidence="7" type="ORF">EYR15_07855</name>
</gene>
<keyword evidence="1 3" id="KW-0807">Transducer</keyword>
<feature type="domain" description="PAS" evidence="5">
    <location>
        <begin position="142"/>
        <end position="198"/>
    </location>
</feature>
<dbReference type="EMBL" id="SIUB01000003">
    <property type="protein sequence ID" value="TBN53709.1"/>
    <property type="molecule type" value="Genomic_DNA"/>
</dbReference>
<dbReference type="GO" id="GO:0004888">
    <property type="term" value="F:transmembrane signaling receptor activity"/>
    <property type="evidence" value="ECO:0007669"/>
    <property type="project" value="InterPro"/>
</dbReference>
<keyword evidence="8" id="KW-1185">Reference proteome</keyword>
<organism evidence="7 8">
    <name type="scientific">Hansschlegelia quercus</name>
    <dbReference type="NCBI Taxonomy" id="2528245"/>
    <lineage>
        <taxon>Bacteria</taxon>
        <taxon>Pseudomonadati</taxon>
        <taxon>Pseudomonadota</taxon>
        <taxon>Alphaproteobacteria</taxon>
        <taxon>Hyphomicrobiales</taxon>
        <taxon>Methylopilaceae</taxon>
        <taxon>Hansschlegelia</taxon>
    </lineage>
</organism>
<dbReference type="InterPro" id="IPR000014">
    <property type="entry name" value="PAS"/>
</dbReference>
<dbReference type="PRINTS" id="PR00260">
    <property type="entry name" value="CHEMTRNSDUCR"/>
</dbReference>
<dbReference type="GO" id="GO:0006935">
    <property type="term" value="P:chemotaxis"/>
    <property type="evidence" value="ECO:0007669"/>
    <property type="project" value="InterPro"/>
</dbReference>
<dbReference type="InterPro" id="IPR004090">
    <property type="entry name" value="Chemotax_Me-accpt_rcpt"/>
</dbReference>
<feature type="domain" description="Methyl-accepting transducer" evidence="4">
    <location>
        <begin position="254"/>
        <end position="476"/>
    </location>
</feature>
<evidence type="ECO:0000256" key="1">
    <source>
        <dbReference type="ARBA" id="ARBA00023224"/>
    </source>
</evidence>
<dbReference type="SUPFAM" id="SSF58104">
    <property type="entry name" value="Methyl-accepting chemotaxis protein (MCP) signaling domain"/>
    <property type="match status" value="1"/>
</dbReference>
<dbReference type="InterPro" id="IPR013655">
    <property type="entry name" value="PAS_fold_3"/>
</dbReference>
<dbReference type="PANTHER" id="PTHR32089:SF112">
    <property type="entry name" value="LYSOZYME-LIKE PROTEIN-RELATED"/>
    <property type="match status" value="1"/>
</dbReference>
<dbReference type="PROSITE" id="PS50113">
    <property type="entry name" value="PAC"/>
    <property type="match status" value="2"/>
</dbReference>
<dbReference type="PANTHER" id="PTHR32089">
    <property type="entry name" value="METHYL-ACCEPTING CHEMOTAXIS PROTEIN MCPB"/>
    <property type="match status" value="1"/>
</dbReference>
<dbReference type="InterPro" id="IPR004089">
    <property type="entry name" value="MCPsignal_dom"/>
</dbReference>
<feature type="domain" description="PAC" evidence="6">
    <location>
        <begin position="79"/>
        <end position="131"/>
    </location>
</feature>
<dbReference type="InterPro" id="IPR035965">
    <property type="entry name" value="PAS-like_dom_sf"/>
</dbReference>